<keyword evidence="2" id="KW-1185">Reference proteome</keyword>
<proteinExistence type="predicted"/>
<gene>
    <name evidence="1" type="ORF">HF519_02800</name>
</gene>
<dbReference type="Proteomes" id="UP000586918">
    <property type="component" value="Unassembled WGS sequence"/>
</dbReference>
<reference evidence="1 2" key="1">
    <citation type="submission" date="2020-04" db="EMBL/GenBank/DDBJ databases">
        <authorList>
            <person name="Klaysubun C."/>
            <person name="Duangmal K."/>
            <person name="Lipun K."/>
        </authorList>
    </citation>
    <scope>NUCLEOTIDE SEQUENCE [LARGE SCALE GENOMIC DNA]</scope>
    <source>
        <strain evidence="1 2">DSM 45300</strain>
    </source>
</reference>
<evidence type="ECO:0000313" key="1">
    <source>
        <dbReference type="EMBL" id="NMH90528.1"/>
    </source>
</evidence>
<dbReference type="Gene3D" id="3.40.50.2000">
    <property type="entry name" value="Glycogen Phosphorylase B"/>
    <property type="match status" value="1"/>
</dbReference>
<dbReference type="GO" id="GO:0016740">
    <property type="term" value="F:transferase activity"/>
    <property type="evidence" value="ECO:0007669"/>
    <property type="project" value="UniProtKB-KW"/>
</dbReference>
<dbReference type="EMBL" id="JAAXKZ010000005">
    <property type="protein sequence ID" value="NMH90528.1"/>
    <property type="molecule type" value="Genomic_DNA"/>
</dbReference>
<dbReference type="SUPFAM" id="SSF53756">
    <property type="entry name" value="UDP-Glycosyltransferase/glycogen phosphorylase"/>
    <property type="match status" value="1"/>
</dbReference>
<protein>
    <submittedName>
        <fullName evidence="1">Glycosyltransferase family 4 protein</fullName>
    </submittedName>
</protein>
<comment type="caution">
    <text evidence="1">The sequence shown here is derived from an EMBL/GenBank/DDBJ whole genome shotgun (WGS) entry which is preliminary data.</text>
</comment>
<accession>A0A848DD35</accession>
<dbReference type="RefSeq" id="WP_169410020.1">
    <property type="nucleotide sequence ID" value="NZ_JAAXKZ010000005.1"/>
</dbReference>
<sequence length="366" mass="39847">MADPTGRRVAILSYRLGMADGVSVAAAQWESALRRLGMRVRTVAGAGRPDVIVRGLALDSRQAPSRRELEAVLDGADIVVVDNLCSLPMNPRVGEAVAAYLAGRPAVLRHHDLPWERERYAATVGWPPDDPAWRHVTINELARRSLAERGVSATTIYHGFDVRPRPEHREPLRARLRIGDGPLVLQPTRAIARKNVSVGLALTAALGGTYWLTGPVEDGYQAGLNGLLRATTVPVRRRLPFGVGMDSAYAACDVVVLPSSWEGFGLPLIESALHRRPIAVAGFPVARELAAFGFRWFDPATPEPLRAWLADPDPELLDHNEAIARRFFGLDVLSHRLRLLLSGAPVGHHPSPAHDEGYEGCDCSMA</sequence>
<organism evidence="1 2">
    <name type="scientific">Pseudonocardia bannensis</name>
    <dbReference type="NCBI Taxonomy" id="630973"/>
    <lineage>
        <taxon>Bacteria</taxon>
        <taxon>Bacillati</taxon>
        <taxon>Actinomycetota</taxon>
        <taxon>Actinomycetes</taxon>
        <taxon>Pseudonocardiales</taxon>
        <taxon>Pseudonocardiaceae</taxon>
        <taxon>Pseudonocardia</taxon>
    </lineage>
</organism>
<dbReference type="AlphaFoldDB" id="A0A848DD35"/>
<name>A0A848DD35_9PSEU</name>
<keyword evidence="1" id="KW-0808">Transferase</keyword>
<evidence type="ECO:0000313" key="2">
    <source>
        <dbReference type="Proteomes" id="UP000586918"/>
    </source>
</evidence>